<accession>A0A835ZAB7</accession>
<proteinExistence type="predicted"/>
<name>A0A835ZAB7_9STRA</name>
<comment type="caution">
    <text evidence="1">The sequence shown here is derived from an EMBL/GenBank/DDBJ whole genome shotgun (WGS) entry which is preliminary data.</text>
</comment>
<evidence type="ECO:0000313" key="1">
    <source>
        <dbReference type="EMBL" id="KAG5188789.1"/>
    </source>
</evidence>
<evidence type="ECO:0000313" key="2">
    <source>
        <dbReference type="Proteomes" id="UP000664859"/>
    </source>
</evidence>
<organism evidence="1 2">
    <name type="scientific">Tribonema minus</name>
    <dbReference type="NCBI Taxonomy" id="303371"/>
    <lineage>
        <taxon>Eukaryota</taxon>
        <taxon>Sar</taxon>
        <taxon>Stramenopiles</taxon>
        <taxon>Ochrophyta</taxon>
        <taxon>PX clade</taxon>
        <taxon>Xanthophyceae</taxon>
        <taxon>Tribonematales</taxon>
        <taxon>Tribonemataceae</taxon>
        <taxon>Tribonema</taxon>
    </lineage>
</organism>
<gene>
    <name evidence="1" type="ORF">JKP88DRAFT_253328</name>
</gene>
<reference evidence="1" key="1">
    <citation type="submission" date="2021-02" db="EMBL/GenBank/DDBJ databases">
        <title>First Annotated Genome of the Yellow-green Alga Tribonema minus.</title>
        <authorList>
            <person name="Mahan K.M."/>
        </authorList>
    </citation>
    <scope>NUCLEOTIDE SEQUENCE</scope>
    <source>
        <strain evidence="1">UTEX B ZZ1240</strain>
    </source>
</reference>
<keyword evidence="2" id="KW-1185">Reference proteome</keyword>
<dbReference type="EMBL" id="JAFCMP010000064">
    <property type="protein sequence ID" value="KAG5188789.1"/>
    <property type="molecule type" value="Genomic_DNA"/>
</dbReference>
<sequence length="172" mass="18444">MPSGGGGGSGTDAHARGRAVGKFVVLNGTDLLACVCKVVPAASTSGRCMGASTPAMILRILDSLKCTGMRPENYRDALEITSYEAQQVQDLLEDTARQFAREGLQLKMAFAGLNRGHEACIASQQILRVLDSLILVNVESSAAHALCQRYAAHDAHRRRRAAVLRPLPRVCE</sequence>
<protein>
    <submittedName>
        <fullName evidence="1">Uncharacterized protein</fullName>
    </submittedName>
</protein>
<dbReference type="Proteomes" id="UP000664859">
    <property type="component" value="Unassembled WGS sequence"/>
</dbReference>
<dbReference type="AlphaFoldDB" id="A0A835ZAB7"/>
<dbReference type="OrthoDB" id="187808at2759"/>